<proteinExistence type="predicted"/>
<dbReference type="EMBL" id="BK015065">
    <property type="protein sequence ID" value="DAD89599.1"/>
    <property type="molecule type" value="Genomic_DNA"/>
</dbReference>
<evidence type="ECO:0000313" key="1">
    <source>
        <dbReference type="EMBL" id="DAD89599.1"/>
    </source>
</evidence>
<name>A0A8S5N5I3_9CAUD</name>
<organism evidence="1">
    <name type="scientific">Siphoviridae sp. ctUoe7</name>
    <dbReference type="NCBI Taxonomy" id="2826355"/>
    <lineage>
        <taxon>Viruses</taxon>
        <taxon>Duplodnaviria</taxon>
        <taxon>Heunggongvirae</taxon>
        <taxon>Uroviricota</taxon>
        <taxon>Caudoviricetes</taxon>
    </lineage>
</organism>
<protein>
    <submittedName>
        <fullName evidence="1">Uncharacterized protein</fullName>
    </submittedName>
</protein>
<accession>A0A8S5N5I3</accession>
<sequence length="106" mass="12150">MRSLNFLVSGQKLEATGDFSDLVPGSCNYIRCEFDFDAEWNDMVKVAEFRRINLPHAECWPAIVKNNSCMIPKEVLSGKRWYINVIGQSRDGRRIPTGRVEVRQDG</sequence>
<reference evidence="1" key="1">
    <citation type="journal article" date="2021" name="Proc. Natl. Acad. Sci. U.S.A.">
        <title>A Catalog of Tens of Thousands of Viruses from Human Metagenomes Reveals Hidden Associations with Chronic Diseases.</title>
        <authorList>
            <person name="Tisza M.J."/>
            <person name="Buck C.B."/>
        </authorList>
    </citation>
    <scope>NUCLEOTIDE SEQUENCE</scope>
    <source>
        <strain evidence="1">CtUoe7</strain>
    </source>
</reference>